<feature type="domain" description="Methyltransferase" evidence="3">
    <location>
        <begin position="48"/>
        <end position="103"/>
    </location>
</feature>
<keyword evidence="2" id="KW-0808">Transferase</keyword>
<dbReference type="CDD" id="cd02440">
    <property type="entry name" value="AdoMet_MTases"/>
    <property type="match status" value="1"/>
</dbReference>
<dbReference type="GO" id="GO:0008168">
    <property type="term" value="F:methyltransferase activity"/>
    <property type="evidence" value="ECO:0007669"/>
    <property type="project" value="UniProtKB-KW"/>
</dbReference>
<sequence>MKEQNIYDNNEFFENYQKLRQNKGLTANDLIETPQLFELIGDVKDKEILDLGCGAGNNDRKLIEKGAKSVLGIDLSKKMIEVANKENDLDNIEYKVMSMNDIDKIN</sequence>
<keyword evidence="1 4" id="KW-0489">Methyltransferase</keyword>
<reference evidence="4" key="2">
    <citation type="journal article" date="2021" name="PeerJ">
        <title>Extensive microbial diversity within the chicken gut microbiome revealed by metagenomics and culture.</title>
        <authorList>
            <person name="Gilroy R."/>
            <person name="Ravi A."/>
            <person name="Getino M."/>
            <person name="Pursley I."/>
            <person name="Horton D.L."/>
            <person name="Alikhan N.F."/>
            <person name="Baker D."/>
            <person name="Gharbi K."/>
            <person name="Hall N."/>
            <person name="Watson M."/>
            <person name="Adriaenssens E.M."/>
            <person name="Foster-Nyarko E."/>
            <person name="Jarju S."/>
            <person name="Secka A."/>
            <person name="Antonio M."/>
            <person name="Oren A."/>
            <person name="Chaudhuri R.R."/>
            <person name="La Ragione R."/>
            <person name="Hildebrand F."/>
            <person name="Pallen M.J."/>
        </authorList>
    </citation>
    <scope>NUCLEOTIDE SEQUENCE</scope>
    <source>
        <strain evidence="4">CHK195-26880</strain>
    </source>
</reference>
<organism evidence="4 5">
    <name type="scientific">Candidatus Onthousia faecipullorum</name>
    <dbReference type="NCBI Taxonomy" id="2840887"/>
    <lineage>
        <taxon>Bacteria</taxon>
        <taxon>Bacillati</taxon>
        <taxon>Bacillota</taxon>
        <taxon>Bacilli</taxon>
        <taxon>Candidatus Onthousia</taxon>
    </lineage>
</organism>
<proteinExistence type="predicted"/>
<dbReference type="Pfam" id="PF13649">
    <property type="entry name" value="Methyltransf_25"/>
    <property type="match status" value="1"/>
</dbReference>
<dbReference type="InterPro" id="IPR029063">
    <property type="entry name" value="SAM-dependent_MTases_sf"/>
</dbReference>
<evidence type="ECO:0000256" key="2">
    <source>
        <dbReference type="ARBA" id="ARBA00022679"/>
    </source>
</evidence>
<evidence type="ECO:0000313" key="5">
    <source>
        <dbReference type="Proteomes" id="UP000886833"/>
    </source>
</evidence>
<dbReference type="GO" id="GO:0032259">
    <property type="term" value="P:methylation"/>
    <property type="evidence" value="ECO:0007669"/>
    <property type="project" value="UniProtKB-KW"/>
</dbReference>
<dbReference type="Gene3D" id="3.40.50.150">
    <property type="entry name" value="Vaccinia Virus protein VP39"/>
    <property type="match status" value="1"/>
</dbReference>
<dbReference type="Proteomes" id="UP000886833">
    <property type="component" value="Unassembled WGS sequence"/>
</dbReference>
<feature type="non-terminal residue" evidence="4">
    <location>
        <position position="106"/>
    </location>
</feature>
<dbReference type="EMBL" id="DVKQ01000002">
    <property type="protein sequence ID" value="HIT36935.1"/>
    <property type="molecule type" value="Genomic_DNA"/>
</dbReference>
<gene>
    <name evidence="4" type="ORF">IAB59_00425</name>
</gene>
<evidence type="ECO:0000259" key="3">
    <source>
        <dbReference type="Pfam" id="PF13649"/>
    </source>
</evidence>
<evidence type="ECO:0000256" key="1">
    <source>
        <dbReference type="ARBA" id="ARBA00022603"/>
    </source>
</evidence>
<comment type="caution">
    <text evidence="4">The sequence shown here is derived from an EMBL/GenBank/DDBJ whole genome shotgun (WGS) entry which is preliminary data.</text>
</comment>
<dbReference type="InterPro" id="IPR041698">
    <property type="entry name" value="Methyltransf_25"/>
</dbReference>
<dbReference type="PANTHER" id="PTHR44942">
    <property type="entry name" value="METHYLTRANSF_11 DOMAIN-CONTAINING PROTEIN"/>
    <property type="match status" value="1"/>
</dbReference>
<dbReference type="SUPFAM" id="SSF53335">
    <property type="entry name" value="S-adenosyl-L-methionine-dependent methyltransferases"/>
    <property type="match status" value="1"/>
</dbReference>
<evidence type="ECO:0000313" key="4">
    <source>
        <dbReference type="EMBL" id="HIT36935.1"/>
    </source>
</evidence>
<reference evidence="4" key="1">
    <citation type="submission" date="2020-10" db="EMBL/GenBank/DDBJ databases">
        <authorList>
            <person name="Gilroy R."/>
        </authorList>
    </citation>
    <scope>NUCLEOTIDE SEQUENCE</scope>
    <source>
        <strain evidence="4">CHK195-26880</strain>
    </source>
</reference>
<dbReference type="AlphaFoldDB" id="A0A9D1G997"/>
<dbReference type="PANTHER" id="PTHR44942:SF4">
    <property type="entry name" value="METHYLTRANSFERASE TYPE 11 DOMAIN-CONTAINING PROTEIN"/>
    <property type="match status" value="1"/>
</dbReference>
<dbReference type="InterPro" id="IPR051052">
    <property type="entry name" value="Diverse_substrate_MTase"/>
</dbReference>
<accession>A0A9D1G997</accession>
<name>A0A9D1G997_9FIRM</name>
<protein>
    <submittedName>
        <fullName evidence="4">Class I SAM-dependent methyltransferase</fullName>
    </submittedName>
</protein>